<comment type="caution">
    <text evidence="13">The sequence shown here is derived from an EMBL/GenBank/DDBJ whole genome shotgun (WGS) entry which is preliminary data.</text>
</comment>
<dbReference type="InterPro" id="IPR036942">
    <property type="entry name" value="Beta-barrel_TonB_sf"/>
</dbReference>
<keyword evidence="6 8" id="KW-0472">Membrane</keyword>
<evidence type="ECO:0000256" key="4">
    <source>
        <dbReference type="ARBA" id="ARBA00022692"/>
    </source>
</evidence>
<name>A0AB36FMA8_ALTMA</name>
<keyword evidence="5 9" id="KW-0798">TonB box</keyword>
<keyword evidence="13" id="KW-0675">Receptor</keyword>
<evidence type="ECO:0000256" key="2">
    <source>
        <dbReference type="ARBA" id="ARBA00022448"/>
    </source>
</evidence>
<keyword evidence="14" id="KW-1185">Reference proteome</keyword>
<evidence type="ECO:0000256" key="1">
    <source>
        <dbReference type="ARBA" id="ARBA00004571"/>
    </source>
</evidence>
<evidence type="ECO:0000256" key="6">
    <source>
        <dbReference type="ARBA" id="ARBA00023136"/>
    </source>
</evidence>
<gene>
    <name evidence="13" type="ORF">BFV95_4594</name>
</gene>
<evidence type="ECO:0000259" key="11">
    <source>
        <dbReference type="Pfam" id="PF00593"/>
    </source>
</evidence>
<organism evidence="13 14">
    <name type="scientific">Alteromonas macleodii</name>
    <name type="common">Pseudoalteromonas macleodii</name>
    <dbReference type="NCBI Taxonomy" id="28108"/>
    <lineage>
        <taxon>Bacteria</taxon>
        <taxon>Pseudomonadati</taxon>
        <taxon>Pseudomonadota</taxon>
        <taxon>Gammaproteobacteria</taxon>
        <taxon>Alteromonadales</taxon>
        <taxon>Alteromonadaceae</taxon>
        <taxon>Alteromonas/Salinimonas group</taxon>
        <taxon>Alteromonas</taxon>
    </lineage>
</organism>
<dbReference type="InterPro" id="IPR039426">
    <property type="entry name" value="TonB-dep_rcpt-like"/>
</dbReference>
<feature type="domain" description="TonB-dependent receptor plug" evidence="12">
    <location>
        <begin position="53"/>
        <end position="159"/>
    </location>
</feature>
<proteinExistence type="inferred from homology"/>
<evidence type="ECO:0000256" key="5">
    <source>
        <dbReference type="ARBA" id="ARBA00023077"/>
    </source>
</evidence>
<reference evidence="13 14" key="1">
    <citation type="submission" date="2016-09" db="EMBL/GenBank/DDBJ databases">
        <title>Draft Genome Sequence of four Alteromonas macleodii strains isolated from copper coupons and grown long-term at elevated copper levels.</title>
        <authorList>
            <person name="Cusick K."/>
            <person name="Dale J."/>
            <person name="Little B."/>
            <person name="Biffinger J."/>
        </authorList>
    </citation>
    <scope>NUCLEOTIDE SEQUENCE [LARGE SCALE GENOMIC DNA]</scope>
    <source>
        <strain evidence="13 14">KCP01</strain>
    </source>
</reference>
<dbReference type="PANTHER" id="PTHR30069">
    <property type="entry name" value="TONB-DEPENDENT OUTER MEMBRANE RECEPTOR"/>
    <property type="match status" value="1"/>
</dbReference>
<dbReference type="AlphaFoldDB" id="A0AB36FMA8"/>
<keyword evidence="2 8" id="KW-0813">Transport</keyword>
<dbReference type="Gene3D" id="2.40.170.20">
    <property type="entry name" value="TonB-dependent receptor, beta-barrel domain"/>
    <property type="match status" value="1"/>
</dbReference>
<keyword evidence="7 8" id="KW-0998">Cell outer membrane</keyword>
<evidence type="ECO:0000313" key="14">
    <source>
        <dbReference type="Proteomes" id="UP000095392"/>
    </source>
</evidence>
<dbReference type="PROSITE" id="PS52016">
    <property type="entry name" value="TONB_DEPENDENT_REC_3"/>
    <property type="match status" value="1"/>
</dbReference>
<dbReference type="GO" id="GO:0009279">
    <property type="term" value="C:cell outer membrane"/>
    <property type="evidence" value="ECO:0007669"/>
    <property type="project" value="UniProtKB-SubCell"/>
</dbReference>
<dbReference type="GO" id="GO:0044718">
    <property type="term" value="P:siderophore transmembrane transport"/>
    <property type="evidence" value="ECO:0007669"/>
    <property type="project" value="TreeGrafter"/>
</dbReference>
<evidence type="ECO:0000256" key="10">
    <source>
        <dbReference type="SAM" id="SignalP"/>
    </source>
</evidence>
<evidence type="ECO:0000313" key="13">
    <source>
        <dbReference type="EMBL" id="OES24835.1"/>
    </source>
</evidence>
<evidence type="ECO:0000256" key="8">
    <source>
        <dbReference type="PROSITE-ProRule" id="PRU01360"/>
    </source>
</evidence>
<accession>A0AB36FMA8</accession>
<keyword evidence="10" id="KW-0732">Signal</keyword>
<dbReference type="EMBL" id="MIPY01000058">
    <property type="protein sequence ID" value="OES24835.1"/>
    <property type="molecule type" value="Genomic_DNA"/>
</dbReference>
<dbReference type="Pfam" id="PF07715">
    <property type="entry name" value="Plug"/>
    <property type="match status" value="1"/>
</dbReference>
<evidence type="ECO:0000256" key="9">
    <source>
        <dbReference type="RuleBase" id="RU003357"/>
    </source>
</evidence>
<dbReference type="Proteomes" id="UP000095392">
    <property type="component" value="Unassembled WGS sequence"/>
</dbReference>
<keyword evidence="3 8" id="KW-1134">Transmembrane beta strand</keyword>
<keyword evidence="4 8" id="KW-0812">Transmembrane</keyword>
<comment type="subcellular location">
    <subcellularLocation>
        <location evidence="1 8">Cell outer membrane</location>
        <topology evidence="1 8">Multi-pass membrane protein</topology>
    </subcellularLocation>
</comment>
<dbReference type="Pfam" id="PF00593">
    <property type="entry name" value="TonB_dep_Rec_b-barrel"/>
    <property type="match status" value="1"/>
</dbReference>
<comment type="similarity">
    <text evidence="8 9">Belongs to the TonB-dependent receptor family.</text>
</comment>
<protein>
    <submittedName>
        <fullName evidence="13">TonB dependent receptor family protein</fullName>
    </submittedName>
</protein>
<sequence>MYSSKDTYRALFVVPFLACPFAHANESDPFDVFQMTDSDMKLVTPSLLSVSPSDSPVSITKLHSDDLFLLGIYNVVDAFRLVPGMLVADEFGSGSVVGYHGTNVNVPRRMEVLFNGASIYRPGYAGLNWQRLPLDVSDLSSIEVIRGGSVVDFGSNAFQATVNFVQNPLATMPNAKLEVTAGENTKRVWAGAKYAFDNGQIFARFFREDEKGYDFSATDRDVNDDFTGNNVLINGLINVGENTLFDFSVMSKRYEFEYPGFLGVDVASTLAVANGQLSQISLIQDDSDNVVLKLSGNAPVFNRNVDWSVSANYLRVERVQPIRSCQPAYVFDPVLAAVDESPNIHLVNSDFNLLFQTGFLTGVAQIRDSIVNPLTENDFELLRQLGQQMQAVGIADSYRAVCGVTNTDVEETRYALSGRFKTRLSDDLILSGAFSARTDEAISETYLGGEVNSDSFNLSSSLQYNPWDNGSVTIGALYEDNDRTDSALSYRISYLHHFANEQTIRFTHSRSRRLPDIYETERLWRFFYRFEDGFVDNLGNSEAFYFRTSRSPDNLEAETNNTFEIGYHIAGALNRYQIDAKVFREEYQDMISEPFDFFDFNLTNNGENTLTGFETGGHYQFNDTLKIGFSYLYLDSDTDTRFEGTLFSRHSGSIWAIAPLSSLFTLGTTLTGNSDIGGTQHLRFDATVTYRDTLFDQDVTAQVIYRRQPDEFRTFTEFSETAPNVVRYDNRNQVMLNLSLNF</sequence>
<dbReference type="Gene3D" id="2.170.130.10">
    <property type="entry name" value="TonB-dependent receptor, plug domain"/>
    <property type="match status" value="1"/>
</dbReference>
<dbReference type="InterPro" id="IPR000531">
    <property type="entry name" value="Beta-barrel_TonB"/>
</dbReference>
<feature type="domain" description="TonB-dependent receptor-like beta-barrel" evidence="11">
    <location>
        <begin position="420"/>
        <end position="690"/>
    </location>
</feature>
<dbReference type="GO" id="GO:0015344">
    <property type="term" value="F:siderophore uptake transmembrane transporter activity"/>
    <property type="evidence" value="ECO:0007669"/>
    <property type="project" value="TreeGrafter"/>
</dbReference>
<dbReference type="SUPFAM" id="SSF56935">
    <property type="entry name" value="Porins"/>
    <property type="match status" value="1"/>
</dbReference>
<feature type="chain" id="PRO_5044225681" evidence="10">
    <location>
        <begin position="25"/>
        <end position="742"/>
    </location>
</feature>
<dbReference type="InterPro" id="IPR037066">
    <property type="entry name" value="Plug_dom_sf"/>
</dbReference>
<evidence type="ECO:0000256" key="7">
    <source>
        <dbReference type="ARBA" id="ARBA00023237"/>
    </source>
</evidence>
<dbReference type="InterPro" id="IPR012910">
    <property type="entry name" value="Plug_dom"/>
</dbReference>
<dbReference type="PANTHER" id="PTHR30069:SF27">
    <property type="entry name" value="BLL4766 PROTEIN"/>
    <property type="match status" value="1"/>
</dbReference>
<evidence type="ECO:0000259" key="12">
    <source>
        <dbReference type="Pfam" id="PF07715"/>
    </source>
</evidence>
<evidence type="ECO:0000256" key="3">
    <source>
        <dbReference type="ARBA" id="ARBA00022452"/>
    </source>
</evidence>
<feature type="signal peptide" evidence="10">
    <location>
        <begin position="1"/>
        <end position="24"/>
    </location>
</feature>
<dbReference type="RefSeq" id="WP_069945340.1">
    <property type="nucleotide sequence ID" value="NZ_MIPW01000063.1"/>
</dbReference>